<keyword evidence="1" id="KW-0812">Transmembrane</keyword>
<dbReference type="AlphaFoldDB" id="A0A067MC45"/>
<keyword evidence="1" id="KW-0472">Membrane</keyword>
<dbReference type="STRING" id="930990.A0A067MC45"/>
<organism evidence="2 3">
    <name type="scientific">Botryobasidium botryosum (strain FD-172 SS1)</name>
    <dbReference type="NCBI Taxonomy" id="930990"/>
    <lineage>
        <taxon>Eukaryota</taxon>
        <taxon>Fungi</taxon>
        <taxon>Dikarya</taxon>
        <taxon>Basidiomycota</taxon>
        <taxon>Agaricomycotina</taxon>
        <taxon>Agaricomycetes</taxon>
        <taxon>Cantharellales</taxon>
        <taxon>Botryobasidiaceae</taxon>
        <taxon>Botryobasidium</taxon>
    </lineage>
</organism>
<dbReference type="OrthoDB" id="72269at2759"/>
<dbReference type="HOGENOM" id="CLU_051717_0_0_1"/>
<proteinExistence type="predicted"/>
<feature type="transmembrane region" description="Helical" evidence="1">
    <location>
        <begin position="358"/>
        <end position="384"/>
    </location>
</feature>
<evidence type="ECO:0000256" key="1">
    <source>
        <dbReference type="SAM" id="Phobius"/>
    </source>
</evidence>
<feature type="transmembrane region" description="Helical" evidence="1">
    <location>
        <begin position="164"/>
        <end position="188"/>
    </location>
</feature>
<dbReference type="InParanoid" id="A0A067MC45"/>
<reference evidence="3" key="1">
    <citation type="journal article" date="2014" name="Proc. Natl. Acad. Sci. U.S.A.">
        <title>Extensive sampling of basidiomycete genomes demonstrates inadequacy of the white-rot/brown-rot paradigm for wood decay fungi.</title>
        <authorList>
            <person name="Riley R."/>
            <person name="Salamov A.A."/>
            <person name="Brown D.W."/>
            <person name="Nagy L.G."/>
            <person name="Floudas D."/>
            <person name="Held B.W."/>
            <person name="Levasseur A."/>
            <person name="Lombard V."/>
            <person name="Morin E."/>
            <person name="Otillar R."/>
            <person name="Lindquist E.A."/>
            <person name="Sun H."/>
            <person name="LaButti K.M."/>
            <person name="Schmutz J."/>
            <person name="Jabbour D."/>
            <person name="Luo H."/>
            <person name="Baker S.E."/>
            <person name="Pisabarro A.G."/>
            <person name="Walton J.D."/>
            <person name="Blanchette R.A."/>
            <person name="Henrissat B."/>
            <person name="Martin F."/>
            <person name="Cullen D."/>
            <person name="Hibbett D.S."/>
            <person name="Grigoriev I.V."/>
        </authorList>
    </citation>
    <scope>NUCLEOTIDE SEQUENCE [LARGE SCALE GENOMIC DNA]</scope>
    <source>
        <strain evidence="3">FD-172 SS1</strain>
    </source>
</reference>
<evidence type="ECO:0000313" key="3">
    <source>
        <dbReference type="Proteomes" id="UP000027195"/>
    </source>
</evidence>
<feature type="transmembrane region" description="Helical" evidence="1">
    <location>
        <begin position="233"/>
        <end position="251"/>
    </location>
</feature>
<feature type="transmembrane region" description="Helical" evidence="1">
    <location>
        <begin position="46"/>
        <end position="68"/>
    </location>
</feature>
<sequence length="412" mass="45703">MRHRLIPHTESTQLTRLPPMNMNAAHVAPPVVTTTGLPKKPRCVAFLRFLCTILVFVPLPFLAVHFIFTHQAMSVGPLIRAQCSPASTVPTPFRIAYTGLRRLDARLCHLVSVFDGALSTPAAYRYTLNWLTSFLVPAVIPLLEASKCDVPWAMAFPAVFGMAYQFNSAGACFPVYWILHFAFTYVNFGRRKGTRVSGGGLSQSGVESILFGFIAGYVFPTVELFRRPGSPRVIAAWQFFPVYVSLAQFAYSSVRARWGNARLDQERSGYTLAQTMLFMGFILSAASHVSTLASALYSPRDSIASTLAYLYVPQLQPTLPPNVTITMGSLHLLRWDGVFVWLPTMMAGVLSLEDTQSFWISVLLLPYATLLFGPGAAVAGLWMWREKVLEDRGRRAAADNDDILNEKPRIVL</sequence>
<keyword evidence="1" id="KW-1133">Transmembrane helix</keyword>
<name>A0A067MC45_BOTB1</name>
<dbReference type="Proteomes" id="UP000027195">
    <property type="component" value="Unassembled WGS sequence"/>
</dbReference>
<feature type="transmembrane region" description="Helical" evidence="1">
    <location>
        <begin position="271"/>
        <end position="297"/>
    </location>
</feature>
<dbReference type="EMBL" id="KL198045">
    <property type="protein sequence ID" value="KDQ13144.1"/>
    <property type="molecule type" value="Genomic_DNA"/>
</dbReference>
<protein>
    <submittedName>
        <fullName evidence="2">Uncharacterized protein</fullName>
    </submittedName>
</protein>
<accession>A0A067MC45</accession>
<keyword evidence="3" id="KW-1185">Reference proteome</keyword>
<gene>
    <name evidence="2" type="ORF">BOTBODRAFT_33755</name>
</gene>
<evidence type="ECO:0000313" key="2">
    <source>
        <dbReference type="EMBL" id="KDQ13144.1"/>
    </source>
</evidence>